<accession>A0ABW5ILF5</accession>
<keyword evidence="1" id="KW-0732">Signal</keyword>
<organism evidence="2 3">
    <name type="scientific">Pontibacter locisalis</name>
    <dbReference type="NCBI Taxonomy" id="1719035"/>
    <lineage>
        <taxon>Bacteria</taxon>
        <taxon>Pseudomonadati</taxon>
        <taxon>Bacteroidota</taxon>
        <taxon>Cytophagia</taxon>
        <taxon>Cytophagales</taxon>
        <taxon>Hymenobacteraceae</taxon>
        <taxon>Pontibacter</taxon>
    </lineage>
</organism>
<comment type="caution">
    <text evidence="2">The sequence shown here is derived from an EMBL/GenBank/DDBJ whole genome shotgun (WGS) entry which is preliminary data.</text>
</comment>
<evidence type="ECO:0000313" key="2">
    <source>
        <dbReference type="EMBL" id="MFD2513813.1"/>
    </source>
</evidence>
<evidence type="ECO:0000313" key="3">
    <source>
        <dbReference type="Proteomes" id="UP001597544"/>
    </source>
</evidence>
<feature type="signal peptide" evidence="1">
    <location>
        <begin position="1"/>
        <end position="21"/>
    </location>
</feature>
<dbReference type="RefSeq" id="WP_377505109.1">
    <property type="nucleotide sequence ID" value="NZ_JBHULU010000010.1"/>
</dbReference>
<keyword evidence="3" id="KW-1185">Reference proteome</keyword>
<gene>
    <name evidence="2" type="ORF">ACFSRY_08030</name>
</gene>
<protein>
    <recommendedName>
        <fullName evidence="4">Lipocalin-like domain-containing protein</fullName>
    </recommendedName>
</protein>
<sequence>MKYASLLCLLCLLLLANTCKKETLETELMGTTWLHSYEEDEGEVLVYRPNSYDFPPSRGRTGFELEKGGVLKQYDIAPTDGLEEHIGEWEKVDKDKVQVKIKGNGQPSQNYIIEIVSLKDNILKLKRTSSINLSNN</sequence>
<feature type="chain" id="PRO_5046755025" description="Lipocalin-like domain-containing protein" evidence="1">
    <location>
        <begin position="22"/>
        <end position="136"/>
    </location>
</feature>
<dbReference type="Proteomes" id="UP001597544">
    <property type="component" value="Unassembled WGS sequence"/>
</dbReference>
<evidence type="ECO:0000256" key="1">
    <source>
        <dbReference type="SAM" id="SignalP"/>
    </source>
</evidence>
<name>A0ABW5ILF5_9BACT</name>
<dbReference type="EMBL" id="JBHULU010000010">
    <property type="protein sequence ID" value="MFD2513813.1"/>
    <property type="molecule type" value="Genomic_DNA"/>
</dbReference>
<evidence type="ECO:0008006" key="4">
    <source>
        <dbReference type="Google" id="ProtNLM"/>
    </source>
</evidence>
<reference evidence="3" key="1">
    <citation type="journal article" date="2019" name="Int. J. Syst. Evol. Microbiol.">
        <title>The Global Catalogue of Microorganisms (GCM) 10K type strain sequencing project: providing services to taxonomists for standard genome sequencing and annotation.</title>
        <authorList>
            <consortium name="The Broad Institute Genomics Platform"/>
            <consortium name="The Broad Institute Genome Sequencing Center for Infectious Disease"/>
            <person name="Wu L."/>
            <person name="Ma J."/>
        </authorList>
    </citation>
    <scope>NUCLEOTIDE SEQUENCE [LARGE SCALE GENOMIC DNA]</scope>
    <source>
        <strain evidence="3">KCTC 42498</strain>
    </source>
</reference>
<proteinExistence type="predicted"/>